<dbReference type="PANTHER" id="PTHR40389">
    <property type="entry name" value="ENDOGENOUS RETROVIRUS GROUP K MEMBER 24 GAG POLYPROTEIN-RELATED"/>
    <property type="match status" value="1"/>
</dbReference>
<evidence type="ECO:0000259" key="1">
    <source>
        <dbReference type="Pfam" id="PF19317"/>
    </source>
</evidence>
<dbReference type="Gene3D" id="1.10.1200.30">
    <property type="match status" value="1"/>
</dbReference>
<proteinExistence type="predicted"/>
<name>A0A3M0JRC0_HIRRU</name>
<evidence type="ECO:0000313" key="2">
    <source>
        <dbReference type="EMBL" id="RMC02851.1"/>
    </source>
</evidence>
<dbReference type="InterPro" id="IPR008916">
    <property type="entry name" value="Retrov_capsid_C"/>
</dbReference>
<evidence type="ECO:0000313" key="3">
    <source>
        <dbReference type="Proteomes" id="UP000269221"/>
    </source>
</evidence>
<gene>
    <name evidence="2" type="ORF">DUI87_20043</name>
</gene>
<keyword evidence="3" id="KW-1185">Reference proteome</keyword>
<dbReference type="SUPFAM" id="SSF47353">
    <property type="entry name" value="Retrovirus capsid dimerization domain-like"/>
    <property type="match status" value="1"/>
</dbReference>
<organism evidence="2 3">
    <name type="scientific">Hirundo rustica rustica</name>
    <dbReference type="NCBI Taxonomy" id="333673"/>
    <lineage>
        <taxon>Eukaryota</taxon>
        <taxon>Metazoa</taxon>
        <taxon>Chordata</taxon>
        <taxon>Craniata</taxon>
        <taxon>Vertebrata</taxon>
        <taxon>Euteleostomi</taxon>
        <taxon>Archelosauria</taxon>
        <taxon>Archosauria</taxon>
        <taxon>Dinosauria</taxon>
        <taxon>Saurischia</taxon>
        <taxon>Theropoda</taxon>
        <taxon>Coelurosauria</taxon>
        <taxon>Aves</taxon>
        <taxon>Neognathae</taxon>
        <taxon>Neoaves</taxon>
        <taxon>Telluraves</taxon>
        <taxon>Australaves</taxon>
        <taxon>Passeriformes</taxon>
        <taxon>Sylvioidea</taxon>
        <taxon>Hirundinidae</taxon>
        <taxon>Hirundo</taxon>
    </lineage>
</organism>
<accession>A0A3M0JRC0</accession>
<sequence length="148" mass="16748">MGVDSKNLPIQLATQPDESFQPYSKIKQLPSEPLGTFVERLTRAIELQVKNERAQEQVLEEMALANADKQCKAPILSLSIEVDPTSRDMLQVCARKIPFIKAHANHSSRVKPPLQTPCFLYLCHSHRPREEQRVSCAIRLDIGYLNAL</sequence>
<dbReference type="PANTHER" id="PTHR40389:SF3">
    <property type="entry name" value="IGE-BINDING PROTEIN"/>
    <property type="match status" value="1"/>
</dbReference>
<comment type="caution">
    <text evidence="2">The sequence shown here is derived from an EMBL/GenBank/DDBJ whole genome shotgun (WGS) entry which is preliminary data.</text>
</comment>
<protein>
    <recommendedName>
        <fullName evidence="1">Retroviral nucleocapsid Gag protein p24 C-terminal domain-containing protein</fullName>
    </recommendedName>
</protein>
<feature type="domain" description="Retroviral nucleocapsid Gag protein p24 C-terminal" evidence="1">
    <location>
        <begin position="23"/>
        <end position="89"/>
    </location>
</feature>
<dbReference type="InterPro" id="IPR045345">
    <property type="entry name" value="Gag_p24_C"/>
</dbReference>
<dbReference type="EMBL" id="QRBI01000131">
    <property type="protein sequence ID" value="RMC02851.1"/>
    <property type="molecule type" value="Genomic_DNA"/>
</dbReference>
<dbReference type="Proteomes" id="UP000269221">
    <property type="component" value="Unassembled WGS sequence"/>
</dbReference>
<dbReference type="Pfam" id="PF19317">
    <property type="entry name" value="Gag_p24_C"/>
    <property type="match status" value="1"/>
</dbReference>
<dbReference type="InterPro" id="IPR050195">
    <property type="entry name" value="Primate_lentivir_Gag_pol-like"/>
</dbReference>
<reference evidence="2 3" key="1">
    <citation type="submission" date="2018-07" db="EMBL/GenBank/DDBJ databases">
        <title>A high quality draft genome assembly of the barn swallow (H. rustica rustica).</title>
        <authorList>
            <person name="Formenti G."/>
            <person name="Chiara M."/>
            <person name="Poveda L."/>
            <person name="Francoijs K.-J."/>
            <person name="Bonisoli-Alquati A."/>
            <person name="Canova L."/>
            <person name="Gianfranceschi L."/>
            <person name="Horner D.S."/>
            <person name="Saino N."/>
        </authorList>
    </citation>
    <scope>NUCLEOTIDE SEQUENCE [LARGE SCALE GENOMIC DNA]</scope>
    <source>
        <strain evidence="2">Chelidonia</strain>
        <tissue evidence="2">Blood</tissue>
    </source>
</reference>
<dbReference type="AlphaFoldDB" id="A0A3M0JRC0"/>